<dbReference type="GO" id="GO:0005886">
    <property type="term" value="C:plasma membrane"/>
    <property type="evidence" value="ECO:0007669"/>
    <property type="project" value="TreeGrafter"/>
</dbReference>
<dbReference type="PANTHER" id="PTHR34989:SF1">
    <property type="entry name" value="PROTEIN HDED"/>
    <property type="match status" value="1"/>
</dbReference>
<dbReference type="InterPro" id="IPR052712">
    <property type="entry name" value="Acid_resist_chaperone_HdeD"/>
</dbReference>
<feature type="transmembrane region" description="Helical" evidence="1">
    <location>
        <begin position="143"/>
        <end position="161"/>
    </location>
</feature>
<dbReference type="EMBL" id="JXSQ01000012">
    <property type="protein sequence ID" value="KIP52342.1"/>
    <property type="molecule type" value="Genomic_DNA"/>
</dbReference>
<proteinExistence type="predicted"/>
<comment type="caution">
    <text evidence="2">The sequence shown here is derived from an EMBL/GenBank/DDBJ whole genome shotgun (WGS) entry which is preliminary data.</text>
</comment>
<sequence>MSVTDTPERTVESRATDGARVLFGVGGLIAIVLGLFVIFAPKASAGVTLTIIAALIGIYAIVTGIVYVGTAIFARGVGGWSRVGHILLGVLYVVGGVIIMSNLVFAGVVTALMFSIMVGILWIFEGVLAFATAAQSDSKVWSIIYGIISLVAGVVLLLSPMMGAVTLWWLLGISMVVLGVVQVVRAFRVGK</sequence>
<organism evidence="2 3">
    <name type="scientific">Leucobacter komagatae</name>
    <dbReference type="NCBI Taxonomy" id="55969"/>
    <lineage>
        <taxon>Bacteria</taxon>
        <taxon>Bacillati</taxon>
        <taxon>Actinomycetota</taxon>
        <taxon>Actinomycetes</taxon>
        <taxon>Micrococcales</taxon>
        <taxon>Microbacteriaceae</taxon>
        <taxon>Leucobacter</taxon>
    </lineage>
</organism>
<dbReference type="InterPro" id="IPR005325">
    <property type="entry name" value="DUF308_memb"/>
</dbReference>
<keyword evidence="3" id="KW-1185">Reference proteome</keyword>
<keyword evidence="1" id="KW-0812">Transmembrane</keyword>
<dbReference type="Proteomes" id="UP000032120">
    <property type="component" value="Unassembled WGS sequence"/>
</dbReference>
<feature type="transmembrane region" description="Helical" evidence="1">
    <location>
        <begin position="21"/>
        <end position="41"/>
    </location>
</feature>
<reference evidence="2 3" key="1">
    <citation type="submission" date="2015-01" db="EMBL/GenBank/DDBJ databases">
        <title>Draft genome sequence of Leucobacter komagatae strain VKM ST2845.</title>
        <authorList>
            <person name="Karlyshev A.V."/>
            <person name="Kudryashova E.B."/>
        </authorList>
    </citation>
    <scope>NUCLEOTIDE SEQUENCE [LARGE SCALE GENOMIC DNA]</scope>
    <source>
        <strain evidence="2 3">VKM ST2845</strain>
    </source>
</reference>
<evidence type="ECO:0000313" key="2">
    <source>
        <dbReference type="EMBL" id="KIP52342.1"/>
    </source>
</evidence>
<evidence type="ECO:0008006" key="4">
    <source>
        <dbReference type="Google" id="ProtNLM"/>
    </source>
</evidence>
<name>A0A0D0IMG8_9MICO</name>
<feature type="transmembrane region" description="Helical" evidence="1">
    <location>
        <begin position="111"/>
        <end position="131"/>
    </location>
</feature>
<keyword evidence="1" id="KW-0472">Membrane</keyword>
<protein>
    <recommendedName>
        <fullName evidence="4">Acid-resistance membrane protein</fullName>
    </recommendedName>
</protein>
<evidence type="ECO:0000256" key="1">
    <source>
        <dbReference type="SAM" id="Phobius"/>
    </source>
</evidence>
<keyword evidence="1" id="KW-1133">Transmembrane helix</keyword>
<dbReference type="RefSeq" id="WP_042544286.1">
    <property type="nucleotide sequence ID" value="NZ_JXSQ01000012.1"/>
</dbReference>
<gene>
    <name evidence="2" type="ORF">SD72_09850</name>
</gene>
<dbReference type="Pfam" id="PF03729">
    <property type="entry name" value="DUF308"/>
    <property type="match status" value="2"/>
</dbReference>
<evidence type="ECO:0000313" key="3">
    <source>
        <dbReference type="Proteomes" id="UP000032120"/>
    </source>
</evidence>
<dbReference type="PANTHER" id="PTHR34989">
    <property type="entry name" value="PROTEIN HDED"/>
    <property type="match status" value="1"/>
</dbReference>
<accession>A0A0D0IMG8</accession>
<dbReference type="OrthoDB" id="3238356at2"/>
<feature type="transmembrane region" description="Helical" evidence="1">
    <location>
        <begin position="47"/>
        <end position="74"/>
    </location>
</feature>
<dbReference type="AlphaFoldDB" id="A0A0D0IMG8"/>
<feature type="transmembrane region" description="Helical" evidence="1">
    <location>
        <begin position="86"/>
        <end position="105"/>
    </location>
</feature>
<feature type="transmembrane region" description="Helical" evidence="1">
    <location>
        <begin position="167"/>
        <end position="187"/>
    </location>
</feature>